<feature type="transmembrane region" description="Helical" evidence="1">
    <location>
        <begin position="6"/>
        <end position="29"/>
    </location>
</feature>
<dbReference type="AlphaFoldDB" id="A0A034WSV0"/>
<name>A0A034WSV0_BACDO</name>
<evidence type="ECO:0000313" key="2">
    <source>
        <dbReference type="EMBL" id="JAC57694.1"/>
    </source>
</evidence>
<protein>
    <submittedName>
        <fullName evidence="2">Uncharacterized protein</fullName>
    </submittedName>
</protein>
<organism evidence="2">
    <name type="scientific">Bactrocera dorsalis</name>
    <name type="common">Oriental fruit fly</name>
    <name type="synonym">Dacus dorsalis</name>
    <dbReference type="NCBI Taxonomy" id="27457"/>
    <lineage>
        <taxon>Eukaryota</taxon>
        <taxon>Metazoa</taxon>
        <taxon>Ecdysozoa</taxon>
        <taxon>Arthropoda</taxon>
        <taxon>Hexapoda</taxon>
        <taxon>Insecta</taxon>
        <taxon>Pterygota</taxon>
        <taxon>Neoptera</taxon>
        <taxon>Endopterygota</taxon>
        <taxon>Diptera</taxon>
        <taxon>Brachycera</taxon>
        <taxon>Muscomorpha</taxon>
        <taxon>Tephritoidea</taxon>
        <taxon>Tephritidae</taxon>
        <taxon>Bactrocera</taxon>
        <taxon>Bactrocera</taxon>
    </lineage>
</organism>
<keyword evidence="1" id="KW-0472">Membrane</keyword>
<keyword evidence="1" id="KW-1133">Transmembrane helix</keyword>
<accession>A0A034WSV0</accession>
<keyword evidence="1" id="KW-0812">Transmembrane</keyword>
<proteinExistence type="predicted"/>
<dbReference type="EMBL" id="GAKP01001258">
    <property type="protein sequence ID" value="JAC57694.1"/>
    <property type="molecule type" value="Transcribed_RNA"/>
</dbReference>
<reference evidence="2" key="1">
    <citation type="journal article" date="2014" name="BMC Genomics">
        <title>Characterizing the developmental transcriptome of the oriental fruit fly, Bactrocera dorsalis (Diptera: Tephritidae) through comparative genomic analysis with Drosophila melanogaster utilizing modENCODE datasets.</title>
        <authorList>
            <person name="Geib S.M."/>
            <person name="Calla B."/>
            <person name="Hall B."/>
            <person name="Hou S."/>
            <person name="Manoukis N.C."/>
        </authorList>
    </citation>
    <scope>NUCLEOTIDE SEQUENCE</scope>
    <source>
        <strain evidence="2">Punador</strain>
    </source>
</reference>
<sequence length="101" mass="11547">MATLTEFIIVVILFFMFVFFFVCCICLIVRKWGNDHNIVRPDPLRMRLVELIPRQAPEQQRNGLEMLVMSVNEVVLSGAHPQMNVRLSGTVEELEVAESAV</sequence>
<evidence type="ECO:0000256" key="1">
    <source>
        <dbReference type="SAM" id="Phobius"/>
    </source>
</evidence>